<evidence type="ECO:0000256" key="1">
    <source>
        <dbReference type="ARBA" id="ARBA00004123"/>
    </source>
</evidence>
<keyword evidence="8" id="KW-1185">Reference proteome</keyword>
<dbReference type="GO" id="GO:0045944">
    <property type="term" value="P:positive regulation of transcription by RNA polymerase II"/>
    <property type="evidence" value="ECO:0007669"/>
    <property type="project" value="TreeGrafter"/>
</dbReference>
<dbReference type="Proteomes" id="UP000887572">
    <property type="component" value="Unplaced"/>
</dbReference>
<feature type="region of interest" description="Disordered" evidence="7">
    <location>
        <begin position="139"/>
        <end position="180"/>
    </location>
</feature>
<accession>A0A914I7R4</accession>
<evidence type="ECO:0000256" key="5">
    <source>
        <dbReference type="ARBA" id="ARBA00023242"/>
    </source>
</evidence>
<reference evidence="9" key="1">
    <citation type="submission" date="2022-11" db="UniProtKB">
        <authorList>
            <consortium name="WormBaseParasite"/>
        </authorList>
    </citation>
    <scope>IDENTIFICATION</scope>
</reference>
<comment type="subcellular location">
    <subcellularLocation>
        <location evidence="1 6">Nucleus</location>
    </subcellularLocation>
</comment>
<evidence type="ECO:0000256" key="7">
    <source>
        <dbReference type="SAM" id="MobiDB-lite"/>
    </source>
</evidence>
<dbReference type="Pfam" id="PF10278">
    <property type="entry name" value="Med19"/>
    <property type="match status" value="1"/>
</dbReference>
<keyword evidence="6" id="KW-0010">Activator</keyword>
<feature type="compositionally biased region" description="Basic residues" evidence="7">
    <location>
        <begin position="214"/>
        <end position="228"/>
    </location>
</feature>
<comment type="similarity">
    <text evidence="2 6">Belongs to the Mediator complex subunit 19 family.</text>
</comment>
<feature type="region of interest" description="Disordered" evidence="7">
    <location>
        <begin position="194"/>
        <end position="237"/>
    </location>
</feature>
<comment type="function">
    <text evidence="6">Component of the Mediator complex, a coactivator involved in the regulated transcription of nearly all RNA polymerase II-dependent genes. Mediator functions as a bridge to convey information from gene-specific regulatory proteins to the basal RNA polymerase II transcription machinery. Mediator is recruited to promoters by direct interactions with regulatory proteins and serves as a scaffold for the assembly of a functional preinitiation complex with RNA polymerase II and the general transcription factors.</text>
</comment>
<protein>
    <recommendedName>
        <fullName evidence="6">Mediator of RNA polymerase II transcription subunit 19</fullName>
    </recommendedName>
    <alternativeName>
        <fullName evidence="6">Mediator complex subunit 19</fullName>
    </alternativeName>
</protein>
<keyword evidence="3 6" id="KW-0805">Transcription regulation</keyword>
<evidence type="ECO:0000313" key="8">
    <source>
        <dbReference type="Proteomes" id="UP000887572"/>
    </source>
</evidence>
<evidence type="ECO:0000256" key="4">
    <source>
        <dbReference type="ARBA" id="ARBA00023163"/>
    </source>
</evidence>
<keyword evidence="4 6" id="KW-0804">Transcription</keyword>
<organism evidence="8 9">
    <name type="scientific">Globodera rostochiensis</name>
    <name type="common">Golden nematode worm</name>
    <name type="synonym">Heterodera rostochiensis</name>
    <dbReference type="NCBI Taxonomy" id="31243"/>
    <lineage>
        <taxon>Eukaryota</taxon>
        <taxon>Metazoa</taxon>
        <taxon>Ecdysozoa</taxon>
        <taxon>Nematoda</taxon>
        <taxon>Chromadorea</taxon>
        <taxon>Rhabditida</taxon>
        <taxon>Tylenchina</taxon>
        <taxon>Tylenchomorpha</taxon>
        <taxon>Tylenchoidea</taxon>
        <taxon>Heteroderidae</taxon>
        <taxon>Heteroderinae</taxon>
        <taxon>Globodera</taxon>
    </lineage>
</organism>
<dbReference type="PANTHER" id="PTHR22536">
    <property type="entry name" value="LUNG CANCER METASTASIS-RELATED LCMR1 PROTEIN"/>
    <property type="match status" value="1"/>
</dbReference>
<dbReference type="AlphaFoldDB" id="A0A914I7R4"/>
<dbReference type="GO" id="GO:0003712">
    <property type="term" value="F:transcription coregulator activity"/>
    <property type="evidence" value="ECO:0007669"/>
    <property type="project" value="InterPro"/>
</dbReference>
<comment type="subunit">
    <text evidence="6">Component of the Mediator complex.</text>
</comment>
<evidence type="ECO:0000256" key="6">
    <source>
        <dbReference type="RuleBase" id="RU364151"/>
    </source>
</evidence>
<keyword evidence="5 6" id="KW-0539">Nucleus</keyword>
<evidence type="ECO:0000256" key="3">
    <source>
        <dbReference type="ARBA" id="ARBA00023015"/>
    </source>
</evidence>
<name>A0A914I7R4_GLORO</name>
<evidence type="ECO:0000256" key="2">
    <source>
        <dbReference type="ARBA" id="ARBA00009259"/>
    </source>
</evidence>
<feature type="compositionally biased region" description="Basic and acidic residues" evidence="7">
    <location>
        <begin position="203"/>
        <end position="213"/>
    </location>
</feature>
<proteinExistence type="inferred from homology"/>
<sequence length="487" mass="55681">MEQQQQAIAAASGISSGFLRTKISLKGSQSQLSLVYPFYGMKPELPPQSQLLGSDDLISLFDLSGAYNRYCGAKKPREDLASFLPHVCAATHINKKADSQCSLRKLIEDPPIMGREINNLTASQMVGFKLTPGPIPDANRFFDLPEQPTNSGGATTAFLPHSASAPQFEPSTVVDDRRQRKRIKRSLDELTLEDADRKAKRARGGEESGGREKEKKKKKEKKRKKKDKEKRVEEETVKRIGGEPIKRETLVIIFRRFVWDQKILNLFSSPFFVSPSGPMDSLNREIRDQVRESSWRGFYGDSPHATFSDIVTKSFDEVKKTGRNAGACRFYDMYHPEIGILRKSKSYSALAPTNAMQLKDRRVAPDLRPYHPYKPKQNEWKTELEKVHHAVHAKPKIAPLPFLPPLPPTSRRHLPVPADATRFENFCVYWGGRARGLDYSEPFLYEPHRDNYNIMEDRRYHRLYWAQHMIPSQPSARHGRQIMLTAY</sequence>
<gene>
    <name evidence="6" type="primary">MED19</name>
</gene>
<dbReference type="WBParaSite" id="Gr19_v10_g7524.t1">
    <property type="protein sequence ID" value="Gr19_v10_g7524.t1"/>
    <property type="gene ID" value="Gr19_v10_g7524"/>
</dbReference>
<dbReference type="InterPro" id="IPR019403">
    <property type="entry name" value="Mediator_Med19_met"/>
</dbReference>
<dbReference type="GO" id="GO:0016592">
    <property type="term" value="C:mediator complex"/>
    <property type="evidence" value="ECO:0007669"/>
    <property type="project" value="InterPro"/>
</dbReference>
<evidence type="ECO:0000313" key="9">
    <source>
        <dbReference type="WBParaSite" id="Gr19_v10_g7524.t1"/>
    </source>
</evidence>
<dbReference type="PANTHER" id="PTHR22536:SF1">
    <property type="entry name" value="MEDIATOR OF RNA POLYMERASE II TRANSCRIPTION SUBUNIT 19"/>
    <property type="match status" value="1"/>
</dbReference>